<dbReference type="EMBL" id="VSRR010022777">
    <property type="protein sequence ID" value="MPC64970.1"/>
    <property type="molecule type" value="Genomic_DNA"/>
</dbReference>
<comment type="caution">
    <text evidence="2">The sequence shown here is derived from an EMBL/GenBank/DDBJ whole genome shotgun (WGS) entry which is preliminary data.</text>
</comment>
<feature type="region of interest" description="Disordered" evidence="1">
    <location>
        <begin position="33"/>
        <end position="53"/>
    </location>
</feature>
<sequence>MNSYDVHVMNGTPHGYNTCRVCGVVWCGEDKEEDEDDMCGISDSDGNDDDRRQRRRRGEVLRNILEQIHTCACYCVVPRIAFDDDEEEEEEEEEEEKEEENEGKKRSRKIY</sequence>
<feature type="region of interest" description="Disordered" evidence="1">
    <location>
        <begin position="84"/>
        <end position="111"/>
    </location>
</feature>
<proteinExistence type="predicted"/>
<name>A0A5B7GY77_PORTR</name>
<keyword evidence="3" id="KW-1185">Reference proteome</keyword>
<evidence type="ECO:0000256" key="1">
    <source>
        <dbReference type="SAM" id="MobiDB-lite"/>
    </source>
</evidence>
<gene>
    <name evidence="2" type="ORF">E2C01_059093</name>
</gene>
<protein>
    <submittedName>
        <fullName evidence="2">Uncharacterized protein</fullName>
    </submittedName>
</protein>
<dbReference type="Proteomes" id="UP000324222">
    <property type="component" value="Unassembled WGS sequence"/>
</dbReference>
<accession>A0A5B7GY77</accession>
<reference evidence="2 3" key="1">
    <citation type="submission" date="2019-05" db="EMBL/GenBank/DDBJ databases">
        <title>Another draft genome of Portunus trituberculatus and its Hox gene families provides insights of decapod evolution.</title>
        <authorList>
            <person name="Jeong J.-H."/>
            <person name="Song I."/>
            <person name="Kim S."/>
            <person name="Choi T."/>
            <person name="Kim D."/>
            <person name="Ryu S."/>
            <person name="Kim W."/>
        </authorList>
    </citation>
    <scope>NUCLEOTIDE SEQUENCE [LARGE SCALE GENOMIC DNA]</scope>
    <source>
        <tissue evidence="2">Muscle</tissue>
    </source>
</reference>
<dbReference type="AlphaFoldDB" id="A0A5B7GY77"/>
<feature type="compositionally biased region" description="Acidic residues" evidence="1">
    <location>
        <begin position="84"/>
        <end position="101"/>
    </location>
</feature>
<evidence type="ECO:0000313" key="3">
    <source>
        <dbReference type="Proteomes" id="UP000324222"/>
    </source>
</evidence>
<evidence type="ECO:0000313" key="2">
    <source>
        <dbReference type="EMBL" id="MPC64970.1"/>
    </source>
</evidence>
<organism evidence="2 3">
    <name type="scientific">Portunus trituberculatus</name>
    <name type="common">Swimming crab</name>
    <name type="synonym">Neptunus trituberculatus</name>
    <dbReference type="NCBI Taxonomy" id="210409"/>
    <lineage>
        <taxon>Eukaryota</taxon>
        <taxon>Metazoa</taxon>
        <taxon>Ecdysozoa</taxon>
        <taxon>Arthropoda</taxon>
        <taxon>Crustacea</taxon>
        <taxon>Multicrustacea</taxon>
        <taxon>Malacostraca</taxon>
        <taxon>Eumalacostraca</taxon>
        <taxon>Eucarida</taxon>
        <taxon>Decapoda</taxon>
        <taxon>Pleocyemata</taxon>
        <taxon>Brachyura</taxon>
        <taxon>Eubrachyura</taxon>
        <taxon>Portunoidea</taxon>
        <taxon>Portunidae</taxon>
        <taxon>Portuninae</taxon>
        <taxon>Portunus</taxon>
    </lineage>
</organism>